<evidence type="ECO:0000256" key="1">
    <source>
        <dbReference type="ARBA" id="ARBA00022536"/>
    </source>
</evidence>
<evidence type="ECO:0000256" key="3">
    <source>
        <dbReference type="SAM" id="Phobius"/>
    </source>
</evidence>
<feature type="transmembrane region" description="Helical" evidence="3">
    <location>
        <begin position="327"/>
        <end position="350"/>
    </location>
</feature>
<dbReference type="PANTHER" id="PTHR24043">
    <property type="entry name" value="SCAVENGER RECEPTOR CLASS F"/>
    <property type="match status" value="1"/>
</dbReference>
<dbReference type="SMART" id="SM00034">
    <property type="entry name" value="CLECT"/>
    <property type="match status" value="1"/>
</dbReference>
<keyword evidence="1" id="KW-0245">EGF-like domain</keyword>
<dbReference type="SUPFAM" id="SSF56436">
    <property type="entry name" value="C-type lectin-like"/>
    <property type="match status" value="1"/>
</dbReference>
<dbReference type="EMBL" id="RQTK01001615">
    <property type="protein sequence ID" value="RUS69642.1"/>
    <property type="molecule type" value="Genomic_DNA"/>
</dbReference>
<evidence type="ECO:0000259" key="4">
    <source>
        <dbReference type="PROSITE" id="PS50041"/>
    </source>
</evidence>
<feature type="domain" description="C-type lectin" evidence="4">
    <location>
        <begin position="50"/>
        <end position="165"/>
    </location>
</feature>
<dbReference type="PROSITE" id="PS50041">
    <property type="entry name" value="C_TYPE_LECTIN_2"/>
    <property type="match status" value="1"/>
</dbReference>
<dbReference type="InterPro" id="IPR001304">
    <property type="entry name" value="C-type_lectin-like"/>
</dbReference>
<dbReference type="GO" id="GO:0005044">
    <property type="term" value="F:scavenger receptor activity"/>
    <property type="evidence" value="ECO:0007669"/>
    <property type="project" value="InterPro"/>
</dbReference>
<evidence type="ECO:0000313" key="6">
    <source>
        <dbReference type="Proteomes" id="UP000271974"/>
    </source>
</evidence>
<dbReference type="Gene3D" id="2.170.300.10">
    <property type="entry name" value="Tie2 ligand-binding domain superfamily"/>
    <property type="match status" value="1"/>
</dbReference>
<keyword evidence="3" id="KW-0812">Transmembrane</keyword>
<feature type="region of interest" description="Disordered" evidence="2">
    <location>
        <begin position="358"/>
        <end position="418"/>
    </location>
</feature>
<gene>
    <name evidence="5" type="ORF">EGW08_022593</name>
</gene>
<organism evidence="5 6">
    <name type="scientific">Elysia chlorotica</name>
    <name type="common">Eastern emerald elysia</name>
    <name type="synonym">Sea slug</name>
    <dbReference type="NCBI Taxonomy" id="188477"/>
    <lineage>
        <taxon>Eukaryota</taxon>
        <taxon>Metazoa</taxon>
        <taxon>Spiralia</taxon>
        <taxon>Lophotrochozoa</taxon>
        <taxon>Mollusca</taxon>
        <taxon>Gastropoda</taxon>
        <taxon>Heterobranchia</taxon>
        <taxon>Euthyneura</taxon>
        <taxon>Panpulmonata</taxon>
        <taxon>Sacoglossa</taxon>
        <taxon>Placobranchoidea</taxon>
        <taxon>Plakobranchidae</taxon>
        <taxon>Elysia</taxon>
    </lineage>
</organism>
<protein>
    <recommendedName>
        <fullName evidence="4">C-type lectin domain-containing protein</fullName>
    </recommendedName>
</protein>
<evidence type="ECO:0000313" key="5">
    <source>
        <dbReference type="EMBL" id="RUS69642.1"/>
    </source>
</evidence>
<keyword evidence="6" id="KW-1185">Reference proteome</keyword>
<name>A0A3S1AVT9_ELYCH</name>
<keyword evidence="3" id="KW-1133">Transmembrane helix</keyword>
<dbReference type="InterPro" id="IPR016187">
    <property type="entry name" value="CTDL_fold"/>
</dbReference>
<dbReference type="Gene3D" id="3.10.100.10">
    <property type="entry name" value="Mannose-Binding Protein A, subunit A"/>
    <property type="match status" value="1"/>
</dbReference>
<accession>A0A3S1AVT9</accession>
<comment type="caution">
    <text evidence="5">The sequence shown here is derived from an EMBL/GenBank/DDBJ whole genome shotgun (WGS) entry which is preliminary data.</text>
</comment>
<dbReference type="AlphaFoldDB" id="A0A3S1AVT9"/>
<dbReference type="OrthoDB" id="10252017at2759"/>
<proteinExistence type="predicted"/>
<dbReference type="CDD" id="cd00037">
    <property type="entry name" value="CLECT"/>
    <property type="match status" value="1"/>
</dbReference>
<feature type="compositionally biased region" description="Gly residues" evidence="2">
    <location>
        <begin position="398"/>
        <end position="418"/>
    </location>
</feature>
<dbReference type="InterPro" id="IPR042635">
    <property type="entry name" value="MEGF10/SREC1/2-like"/>
</dbReference>
<evidence type="ECO:0000256" key="2">
    <source>
        <dbReference type="SAM" id="MobiDB-lite"/>
    </source>
</evidence>
<dbReference type="Pfam" id="PF00059">
    <property type="entry name" value="Lectin_C"/>
    <property type="match status" value="1"/>
</dbReference>
<dbReference type="InterPro" id="IPR016186">
    <property type="entry name" value="C-type_lectin-like/link_sf"/>
</dbReference>
<keyword evidence="3" id="KW-0472">Membrane</keyword>
<sequence>MDNCTSLAVFATRSRSTSRSKSKAISMFIVCIFFRLTASECPFEWDFSKVSRTCYTLFTNKKNWDDARAHCFRLGGDLLKITSAADNSAFYGGPAERDGARLIWIGLHNNGSGFRWLDDNTNPTYTAWVNSYPKLEGRACATWNERDNFFWTDKPCGTLAEFMCEKFADPEKCKDSSDHAGIRCPAKCQEQCKPRTDLPTCDARTGSCSLGCYAGFGGDTCDAPCTNRTYGEGCFDTCSPFCGGNTSCSAVTGDCSSGDCIPGYNGSKCDNECPNGTYGLGCSQNCSRHCGGPDQLCEKALGVCLDGCTTGYIGDNCLQKLVLDDDGIGAGVIFGMLFLIMAVIATILLLGMKKYPGDDVQAEESKPPADTNQKEPSKVSSKGPASHTSGGSKSKGSQSGGASSGAERSGGSGGGQDE</sequence>
<dbReference type="Proteomes" id="UP000271974">
    <property type="component" value="Unassembled WGS sequence"/>
</dbReference>
<reference evidence="5 6" key="1">
    <citation type="submission" date="2019-01" db="EMBL/GenBank/DDBJ databases">
        <title>A draft genome assembly of the solar-powered sea slug Elysia chlorotica.</title>
        <authorList>
            <person name="Cai H."/>
            <person name="Li Q."/>
            <person name="Fang X."/>
            <person name="Li J."/>
            <person name="Curtis N.E."/>
            <person name="Altenburger A."/>
            <person name="Shibata T."/>
            <person name="Feng M."/>
            <person name="Maeda T."/>
            <person name="Schwartz J.A."/>
            <person name="Shigenobu S."/>
            <person name="Lundholm N."/>
            <person name="Nishiyama T."/>
            <person name="Yang H."/>
            <person name="Hasebe M."/>
            <person name="Li S."/>
            <person name="Pierce S.K."/>
            <person name="Wang J."/>
        </authorList>
    </citation>
    <scope>NUCLEOTIDE SEQUENCE [LARGE SCALE GENOMIC DNA]</scope>
    <source>
        <strain evidence="5">EC2010</strain>
        <tissue evidence="5">Whole organism of an adult</tissue>
    </source>
</reference>
<feature type="compositionally biased region" description="Basic and acidic residues" evidence="2">
    <location>
        <begin position="363"/>
        <end position="377"/>
    </location>
</feature>